<evidence type="ECO:0000259" key="1">
    <source>
        <dbReference type="Pfam" id="PF24968"/>
    </source>
</evidence>
<accession>A0AA38UB33</accession>
<name>A0AA38UB33_9AGAR</name>
<dbReference type="AlphaFoldDB" id="A0AA38UB33"/>
<sequence>MINVINGTVVLDEQLQANSTHFRKIVTHVVIVGTPVTGSADSVFHFRLSFVLVDGTAIRLDPRPAYNSLALPMRAYIKIEYKAYAWSRTAGTDAFITPVRGQPTCYQICKNLFETYKINQYEFDQYGRGCRHWCGTVVQCLAACAYLQDTAVDRTFVNWEISQYQKFGGRFPMPRIQGTFYQV</sequence>
<dbReference type="Pfam" id="PF24968">
    <property type="entry name" value="DUF7770"/>
    <property type="match status" value="1"/>
</dbReference>
<keyword evidence="3" id="KW-1185">Reference proteome</keyword>
<gene>
    <name evidence="2" type="ORF">F5878DRAFT_543265</name>
</gene>
<reference evidence="2" key="1">
    <citation type="submission" date="2022-08" db="EMBL/GenBank/DDBJ databases">
        <authorList>
            <consortium name="DOE Joint Genome Institute"/>
            <person name="Min B."/>
            <person name="Riley R."/>
            <person name="Sierra-Patev S."/>
            <person name="Naranjo-Ortiz M."/>
            <person name="Looney B."/>
            <person name="Konkel Z."/>
            <person name="Slot J.C."/>
            <person name="Sakamoto Y."/>
            <person name="Steenwyk J.L."/>
            <person name="Rokas A."/>
            <person name="Carro J."/>
            <person name="Camarero S."/>
            <person name="Ferreira P."/>
            <person name="Molpeceres G."/>
            <person name="Ruiz-Duenas F.J."/>
            <person name="Serrano A."/>
            <person name="Henrissat B."/>
            <person name="Drula E."/>
            <person name="Hughes K.W."/>
            <person name="Mata J.L."/>
            <person name="Ishikawa N.K."/>
            <person name="Vargas-Isla R."/>
            <person name="Ushijima S."/>
            <person name="Smith C.A."/>
            <person name="Ahrendt S."/>
            <person name="Andreopoulos W."/>
            <person name="He G."/>
            <person name="Labutti K."/>
            <person name="Lipzen A."/>
            <person name="Ng V."/>
            <person name="Sandor L."/>
            <person name="Barry K."/>
            <person name="Martinez A.T."/>
            <person name="Xiao Y."/>
            <person name="Gibbons J.G."/>
            <person name="Terashima K."/>
            <person name="Hibbett D.S."/>
            <person name="Grigoriev I.V."/>
        </authorList>
    </citation>
    <scope>NUCLEOTIDE SEQUENCE</scope>
    <source>
        <strain evidence="2">TFB9207</strain>
    </source>
</reference>
<evidence type="ECO:0000313" key="3">
    <source>
        <dbReference type="Proteomes" id="UP001163846"/>
    </source>
</evidence>
<dbReference type="InterPro" id="IPR056672">
    <property type="entry name" value="DUF7770"/>
</dbReference>
<dbReference type="Proteomes" id="UP001163846">
    <property type="component" value="Unassembled WGS sequence"/>
</dbReference>
<evidence type="ECO:0000313" key="2">
    <source>
        <dbReference type="EMBL" id="KAJ3835395.1"/>
    </source>
</evidence>
<dbReference type="EMBL" id="MU806416">
    <property type="protein sequence ID" value="KAJ3835395.1"/>
    <property type="molecule type" value="Genomic_DNA"/>
</dbReference>
<feature type="domain" description="DUF7770" evidence="1">
    <location>
        <begin position="35"/>
        <end position="181"/>
    </location>
</feature>
<comment type="caution">
    <text evidence="2">The sequence shown here is derived from an EMBL/GenBank/DDBJ whole genome shotgun (WGS) entry which is preliminary data.</text>
</comment>
<organism evidence="2 3">
    <name type="scientific">Lentinula raphanica</name>
    <dbReference type="NCBI Taxonomy" id="153919"/>
    <lineage>
        <taxon>Eukaryota</taxon>
        <taxon>Fungi</taxon>
        <taxon>Dikarya</taxon>
        <taxon>Basidiomycota</taxon>
        <taxon>Agaricomycotina</taxon>
        <taxon>Agaricomycetes</taxon>
        <taxon>Agaricomycetidae</taxon>
        <taxon>Agaricales</taxon>
        <taxon>Marasmiineae</taxon>
        <taxon>Omphalotaceae</taxon>
        <taxon>Lentinula</taxon>
    </lineage>
</organism>
<protein>
    <recommendedName>
        <fullName evidence="1">DUF7770 domain-containing protein</fullName>
    </recommendedName>
</protein>
<proteinExistence type="predicted"/>